<accession>A0A1E3PXY4</accession>
<sequence>MQCSWRHSLGPHRYRDHAWWGTVSEAFIEVFNSDSDNEEPLRYLIAQNGLIVLQDHSLDIGLILGDLFPSDDDVGAAEAEPICRDTESLQGAIESAARATATTRFNNFLMAN</sequence>
<evidence type="ECO:0000313" key="1">
    <source>
        <dbReference type="EMBL" id="ODQ70271.1"/>
    </source>
</evidence>
<dbReference type="AlphaFoldDB" id="A0A1E3PXY4"/>
<proteinExistence type="predicted"/>
<evidence type="ECO:0000313" key="2">
    <source>
        <dbReference type="Proteomes" id="UP000094385"/>
    </source>
</evidence>
<dbReference type="Proteomes" id="UP000094385">
    <property type="component" value="Unassembled WGS sequence"/>
</dbReference>
<reference evidence="1 2" key="1">
    <citation type="journal article" date="2016" name="Proc. Natl. Acad. Sci. U.S.A.">
        <title>Comparative genomics of biotechnologically important yeasts.</title>
        <authorList>
            <person name="Riley R."/>
            <person name="Haridas S."/>
            <person name="Wolfe K.H."/>
            <person name="Lopes M.R."/>
            <person name="Hittinger C.T."/>
            <person name="Goeker M."/>
            <person name="Salamov A.A."/>
            <person name="Wisecaver J.H."/>
            <person name="Long T.M."/>
            <person name="Calvey C.H."/>
            <person name="Aerts A.L."/>
            <person name="Barry K.W."/>
            <person name="Choi C."/>
            <person name="Clum A."/>
            <person name="Coughlan A.Y."/>
            <person name="Deshpande S."/>
            <person name="Douglass A.P."/>
            <person name="Hanson S.J."/>
            <person name="Klenk H.-P."/>
            <person name="LaButti K.M."/>
            <person name="Lapidus A."/>
            <person name="Lindquist E.A."/>
            <person name="Lipzen A.M."/>
            <person name="Meier-Kolthoff J.P."/>
            <person name="Ohm R.A."/>
            <person name="Otillar R.P."/>
            <person name="Pangilinan J.L."/>
            <person name="Peng Y."/>
            <person name="Rokas A."/>
            <person name="Rosa C.A."/>
            <person name="Scheuner C."/>
            <person name="Sibirny A.A."/>
            <person name="Slot J.C."/>
            <person name="Stielow J.B."/>
            <person name="Sun H."/>
            <person name="Kurtzman C.P."/>
            <person name="Blackwell M."/>
            <person name="Grigoriev I.V."/>
            <person name="Jeffries T.W."/>
        </authorList>
    </citation>
    <scope>NUCLEOTIDE SEQUENCE [LARGE SCALE GENOMIC DNA]</scope>
    <source>
        <strain evidence="1 2">NRRL Y-11557</strain>
    </source>
</reference>
<dbReference type="EMBL" id="KV454301">
    <property type="protein sequence ID" value="ODQ70271.1"/>
    <property type="molecule type" value="Genomic_DNA"/>
</dbReference>
<gene>
    <name evidence="1" type="ORF">LIPSTDRAFT_65943</name>
</gene>
<protein>
    <submittedName>
        <fullName evidence="1">Uncharacterized protein</fullName>
    </submittedName>
</protein>
<keyword evidence="2" id="KW-1185">Reference proteome</keyword>
<organism evidence="1 2">
    <name type="scientific">Lipomyces starkeyi NRRL Y-11557</name>
    <dbReference type="NCBI Taxonomy" id="675824"/>
    <lineage>
        <taxon>Eukaryota</taxon>
        <taxon>Fungi</taxon>
        <taxon>Dikarya</taxon>
        <taxon>Ascomycota</taxon>
        <taxon>Saccharomycotina</taxon>
        <taxon>Lipomycetes</taxon>
        <taxon>Lipomycetales</taxon>
        <taxon>Lipomycetaceae</taxon>
        <taxon>Lipomyces</taxon>
    </lineage>
</organism>
<name>A0A1E3PXY4_LIPST</name>